<protein>
    <recommendedName>
        <fullName evidence="2">WW domain-containing protein</fullName>
    </recommendedName>
</protein>
<dbReference type="PANTHER" id="PTHR47852:SF2">
    <property type="entry name" value="WW DOMAIN-CONTAINING PROTEIN"/>
    <property type="match status" value="1"/>
</dbReference>
<dbReference type="SMART" id="SM00456">
    <property type="entry name" value="WW"/>
    <property type="match status" value="1"/>
</dbReference>
<dbReference type="SUPFAM" id="SSF101447">
    <property type="entry name" value="Formin homology 2 domain (FH2 domain)"/>
    <property type="match status" value="1"/>
</dbReference>
<feature type="region of interest" description="Disordered" evidence="1">
    <location>
        <begin position="884"/>
        <end position="981"/>
    </location>
</feature>
<feature type="compositionally biased region" description="Basic and acidic residues" evidence="1">
    <location>
        <begin position="914"/>
        <end position="927"/>
    </location>
</feature>
<proteinExistence type="predicted"/>
<dbReference type="PROSITE" id="PS50020">
    <property type="entry name" value="WW_DOMAIN_2"/>
    <property type="match status" value="1"/>
</dbReference>
<evidence type="ECO:0000256" key="1">
    <source>
        <dbReference type="SAM" id="MobiDB-lite"/>
    </source>
</evidence>
<feature type="compositionally biased region" description="Pro residues" evidence="1">
    <location>
        <begin position="556"/>
        <end position="570"/>
    </location>
</feature>
<dbReference type="Pfam" id="PF00397">
    <property type="entry name" value="WW"/>
    <property type="match status" value="1"/>
</dbReference>
<dbReference type="EMBL" id="OIVN01006325">
    <property type="protein sequence ID" value="SPD30611.1"/>
    <property type="molecule type" value="Genomic_DNA"/>
</dbReference>
<dbReference type="PROSITE" id="PS01159">
    <property type="entry name" value="WW_DOMAIN_1"/>
    <property type="match status" value="1"/>
</dbReference>
<feature type="compositionally biased region" description="Polar residues" evidence="1">
    <location>
        <begin position="505"/>
        <end position="514"/>
    </location>
</feature>
<dbReference type="Gene3D" id="2.20.70.10">
    <property type="match status" value="1"/>
</dbReference>
<feature type="compositionally biased region" description="Basic and acidic residues" evidence="1">
    <location>
        <begin position="125"/>
        <end position="134"/>
    </location>
</feature>
<feature type="compositionally biased region" description="Pro residues" evidence="1">
    <location>
        <begin position="591"/>
        <end position="628"/>
    </location>
</feature>
<gene>
    <name evidence="3" type="ORF">FSB_LOCUS58493</name>
</gene>
<dbReference type="InterPro" id="IPR001202">
    <property type="entry name" value="WW_dom"/>
</dbReference>
<name>A0A2N9J2R0_FAGSY</name>
<feature type="region of interest" description="Disordered" evidence="1">
    <location>
        <begin position="491"/>
        <end position="528"/>
    </location>
</feature>
<dbReference type="PANTHER" id="PTHR47852">
    <property type="entry name" value="OS06G0298400 PROTEIN"/>
    <property type="match status" value="1"/>
</dbReference>
<feature type="region of interest" description="Disordered" evidence="1">
    <location>
        <begin position="125"/>
        <end position="153"/>
    </location>
</feature>
<dbReference type="CDD" id="cd00201">
    <property type="entry name" value="WW"/>
    <property type="match status" value="1"/>
</dbReference>
<evidence type="ECO:0000313" key="3">
    <source>
        <dbReference type="EMBL" id="SPD30611.1"/>
    </source>
</evidence>
<feature type="region of interest" description="Disordered" evidence="1">
    <location>
        <begin position="432"/>
        <end position="465"/>
    </location>
</feature>
<evidence type="ECO:0000259" key="2">
    <source>
        <dbReference type="PROSITE" id="PS50020"/>
    </source>
</evidence>
<feature type="compositionally biased region" description="Low complexity" evidence="1">
    <location>
        <begin position="60"/>
        <end position="72"/>
    </location>
</feature>
<feature type="region of interest" description="Disordered" evidence="1">
    <location>
        <begin position="552"/>
        <end position="634"/>
    </location>
</feature>
<dbReference type="SUPFAM" id="SSF51045">
    <property type="entry name" value="WW domain"/>
    <property type="match status" value="1"/>
</dbReference>
<feature type="compositionally biased region" description="Pro residues" evidence="1">
    <location>
        <begin position="962"/>
        <end position="976"/>
    </location>
</feature>
<feature type="domain" description="WW" evidence="2">
    <location>
        <begin position="180"/>
        <end position="214"/>
    </location>
</feature>
<feature type="compositionally biased region" description="Basic residues" evidence="1">
    <location>
        <begin position="1"/>
        <end position="10"/>
    </location>
</feature>
<sequence length="1140" mass="125121">MGKRKERRHAAQSNAGRRVKLDLFAEPSGDLGGSTEHDEVGGDKDSKHRDGLPNSPTSSGQQLQNPLQLLGQYSDEEFDEEPKEGLNLAIVESSSPNDEVKHSLDEDCKDLDVSVGEDVIVQKVKQQENERESVQPDVSLNLEGSDKRENDPTMSADLQKEMDLTEQNSISGMTDVQVIGDVTLGWKIVMHEESNRYYYWNTETGETSWEVPDVLARVTELTNGQTTPTVTENVETAPVAVDLSDITSGAILDGSSAAHLFQGSMDANMIPHGMEVYGHGYQRDDCSEAYKNEAWKDSNWSTVVNSSELGAGSEKYTHDMVATEGHDSVVDHSSLVKQSECLLERLKSLQGSNDHLQDHNLISKYILEIEIRLSDIKSLSSFGSSLLPFWVHSENQLKRLESAINDEICKITESAHMEEVEATHVSTFSGNEKLQESMEHESEADGTENKGVFSTSENSDVGPYVDASSVAQQDPYNKVPLLDAEHVSSFGSPTRGLGSGAGVSEQVTGSQLGDDSTHKHGFNAAEDVDMDVDMEVEDATSSGNANTVFALNPMEFAPPDPPIQPNPPVEYPALVSEDGFTVPPPPDDEWIPPPPPDTEHIPPPPPDNEHIPPPPPDEPPEPSYPPPSYTETGQPLSYTEQYNLLYPDSSFEYHGHSVAQLPSSNLYGQAEGSQVAVPHALIYYDTVPTTYNDTAVIVNPVEPVAYYQLQDGTVPPVPVVVSGVEASLFQSEAASVSYDTLPSEQIVSVDSFVGVGHNSSQNLNVNISSVGGEIDKASVEVPSTSATMQAPATTSVKESVSVPPTDSIAATSVGNKVQSKALRSKKRTIAVAPSLRSNKKVSSLVDKWKAAKEELREDEKEPEDAYEILERKRQREIEEWHARQIASGEAKDNANFQPLGGDWRARVKRRRAQLAKEAKKTKPEAHTDGNQQPDLIELSRDLPSGWQNPRKARKPKKKNPPDQLPPPPPPPPPPSPSSRGGCADKIWLLGGMLKFEVGDGSRIRFWDDVWCTDGSLRDAYPELFRLARDKEACVADNFQRLGASIHWEVTFSRLAQDWEVESFLSFLELLYAVTINGNGEDKVCWQPSKSHIFQVSSYYAILTGKGEGCFPWQSIWKAKVPSPGCFLFLDSRFGENLNSG</sequence>
<organism evidence="3">
    <name type="scientific">Fagus sylvatica</name>
    <name type="common">Beechnut</name>
    <dbReference type="NCBI Taxonomy" id="28930"/>
    <lineage>
        <taxon>Eukaryota</taxon>
        <taxon>Viridiplantae</taxon>
        <taxon>Streptophyta</taxon>
        <taxon>Embryophyta</taxon>
        <taxon>Tracheophyta</taxon>
        <taxon>Spermatophyta</taxon>
        <taxon>Magnoliopsida</taxon>
        <taxon>eudicotyledons</taxon>
        <taxon>Gunneridae</taxon>
        <taxon>Pentapetalae</taxon>
        <taxon>rosids</taxon>
        <taxon>fabids</taxon>
        <taxon>Fagales</taxon>
        <taxon>Fagaceae</taxon>
        <taxon>Fagus</taxon>
    </lineage>
</organism>
<reference evidence="3" key="1">
    <citation type="submission" date="2018-02" db="EMBL/GenBank/DDBJ databases">
        <authorList>
            <person name="Cohen D.B."/>
            <person name="Kent A.D."/>
        </authorList>
    </citation>
    <scope>NUCLEOTIDE SEQUENCE</scope>
</reference>
<dbReference type="AlphaFoldDB" id="A0A2N9J2R0"/>
<accession>A0A2N9J2R0</accession>
<dbReference type="InterPro" id="IPR036020">
    <property type="entry name" value="WW_dom_sf"/>
</dbReference>
<feature type="compositionally biased region" description="Basic and acidic residues" evidence="1">
    <location>
        <begin position="35"/>
        <end position="51"/>
    </location>
</feature>
<feature type="compositionally biased region" description="Basic and acidic residues" evidence="1">
    <location>
        <begin position="433"/>
        <end position="443"/>
    </location>
</feature>
<feature type="region of interest" description="Disordered" evidence="1">
    <location>
        <begin position="1"/>
        <end position="83"/>
    </location>
</feature>